<comment type="caution">
    <text evidence="2">The sequence shown here is derived from an EMBL/GenBank/DDBJ whole genome shotgun (WGS) entry which is preliminary data.</text>
</comment>
<dbReference type="EMBL" id="VKKU01000002">
    <property type="protein sequence ID" value="TSB01313.1"/>
    <property type="molecule type" value="Genomic_DNA"/>
</dbReference>
<dbReference type="RefSeq" id="WP_143776506.1">
    <property type="nucleotide sequence ID" value="NZ_VKKU01000002.1"/>
</dbReference>
<dbReference type="InterPro" id="IPR032710">
    <property type="entry name" value="NTF2-like_dom_sf"/>
</dbReference>
<dbReference type="InterPro" id="IPR037401">
    <property type="entry name" value="SnoaL-like"/>
</dbReference>
<name>A0A553W9F6_9SPHN</name>
<reference evidence="2 3" key="1">
    <citation type="submission" date="2019-07" db="EMBL/GenBank/DDBJ databases">
        <authorList>
            <person name="Park M."/>
        </authorList>
    </citation>
    <scope>NUCLEOTIDE SEQUENCE [LARGE SCALE GENOMIC DNA]</scope>
    <source>
        <strain evidence="2 3">KCTC32445</strain>
    </source>
</reference>
<dbReference type="SUPFAM" id="SSF54427">
    <property type="entry name" value="NTF2-like"/>
    <property type="match status" value="1"/>
</dbReference>
<dbReference type="Gene3D" id="3.10.450.50">
    <property type="match status" value="1"/>
</dbReference>
<evidence type="ECO:0000259" key="1">
    <source>
        <dbReference type="Pfam" id="PF12680"/>
    </source>
</evidence>
<proteinExistence type="predicted"/>
<evidence type="ECO:0000313" key="3">
    <source>
        <dbReference type="Proteomes" id="UP000320160"/>
    </source>
</evidence>
<sequence length="141" mass="15543">MISRDQILDTIDQIYAARIAGDKAMFDQFWADGSTYEMLGAPQTLGEQSRAKNDARAAIGELIDTFKFHTVKRVDWVVDDNRAVVRLHVEVSTGGGPVHLTELLNMWEFDDSGKVRSLAESVDTALVAHMLSADNSAEMSA</sequence>
<organism evidence="2 3">
    <name type="scientific">Sphingorhabdus contaminans</name>
    <dbReference type="NCBI Taxonomy" id="1343899"/>
    <lineage>
        <taxon>Bacteria</taxon>
        <taxon>Pseudomonadati</taxon>
        <taxon>Pseudomonadota</taxon>
        <taxon>Alphaproteobacteria</taxon>
        <taxon>Sphingomonadales</taxon>
        <taxon>Sphingomonadaceae</taxon>
        <taxon>Sphingorhabdus</taxon>
    </lineage>
</organism>
<accession>A0A553W9F6</accession>
<evidence type="ECO:0000313" key="2">
    <source>
        <dbReference type="EMBL" id="TSB01313.1"/>
    </source>
</evidence>
<dbReference type="Proteomes" id="UP000320160">
    <property type="component" value="Unassembled WGS sequence"/>
</dbReference>
<protein>
    <submittedName>
        <fullName evidence="2">Nuclear transport factor 2 family protein</fullName>
    </submittedName>
</protein>
<gene>
    <name evidence="2" type="ORF">FOM92_08840</name>
</gene>
<dbReference type="AlphaFoldDB" id="A0A553W9F6"/>
<feature type="domain" description="SnoaL-like" evidence="1">
    <location>
        <begin position="13"/>
        <end position="116"/>
    </location>
</feature>
<dbReference type="OrthoDB" id="7584827at2"/>
<keyword evidence="3" id="KW-1185">Reference proteome</keyword>
<dbReference type="Pfam" id="PF12680">
    <property type="entry name" value="SnoaL_2"/>
    <property type="match status" value="1"/>
</dbReference>